<feature type="signal peptide" evidence="2">
    <location>
        <begin position="1"/>
        <end position="19"/>
    </location>
</feature>
<feature type="compositionally biased region" description="Basic and acidic residues" evidence="1">
    <location>
        <begin position="57"/>
        <end position="70"/>
    </location>
</feature>
<name>A0A816VHV2_BRANA</name>
<evidence type="ECO:0000256" key="1">
    <source>
        <dbReference type="SAM" id="MobiDB-lite"/>
    </source>
</evidence>
<evidence type="ECO:0000256" key="2">
    <source>
        <dbReference type="SAM" id="SignalP"/>
    </source>
</evidence>
<gene>
    <name evidence="3" type="ORF">DARMORV10_A03P31550.1</name>
</gene>
<organism evidence="3">
    <name type="scientific">Brassica napus</name>
    <name type="common">Rape</name>
    <dbReference type="NCBI Taxonomy" id="3708"/>
    <lineage>
        <taxon>Eukaryota</taxon>
        <taxon>Viridiplantae</taxon>
        <taxon>Streptophyta</taxon>
        <taxon>Embryophyta</taxon>
        <taxon>Tracheophyta</taxon>
        <taxon>Spermatophyta</taxon>
        <taxon>Magnoliopsida</taxon>
        <taxon>eudicotyledons</taxon>
        <taxon>Gunneridae</taxon>
        <taxon>Pentapetalae</taxon>
        <taxon>rosids</taxon>
        <taxon>malvids</taxon>
        <taxon>Brassicales</taxon>
        <taxon>Brassicaceae</taxon>
        <taxon>Brassiceae</taxon>
        <taxon>Brassica</taxon>
    </lineage>
</organism>
<dbReference type="AlphaFoldDB" id="A0A816VHV2"/>
<dbReference type="EMBL" id="HG994357">
    <property type="protein sequence ID" value="CAF2125730.1"/>
    <property type="molecule type" value="Genomic_DNA"/>
</dbReference>
<evidence type="ECO:0000313" key="3">
    <source>
        <dbReference type="EMBL" id="CAF2125730.1"/>
    </source>
</evidence>
<feature type="chain" id="PRO_5032683757" evidence="2">
    <location>
        <begin position="20"/>
        <end position="100"/>
    </location>
</feature>
<protein>
    <submittedName>
        <fullName evidence="3">(rape) hypothetical protein</fullName>
    </submittedName>
</protein>
<dbReference type="Proteomes" id="UP001295469">
    <property type="component" value="Chromosome A03"/>
</dbReference>
<sequence length="100" mass="11852">MWLKWNWIMKSLISTVSYASPSLMKRDDCPLRHDARYNVNEKTELGISQRNALERIAEGRRRQDDRRHAAETANSRQQREARWTNARPTNRPIGLQLFSE</sequence>
<accession>A0A816VHV2</accession>
<feature type="region of interest" description="Disordered" evidence="1">
    <location>
        <begin position="57"/>
        <end position="100"/>
    </location>
</feature>
<reference evidence="3" key="1">
    <citation type="submission" date="2021-01" db="EMBL/GenBank/DDBJ databases">
        <authorList>
            <consortium name="Genoscope - CEA"/>
            <person name="William W."/>
        </authorList>
    </citation>
    <scope>NUCLEOTIDE SEQUENCE</scope>
</reference>
<keyword evidence="2" id="KW-0732">Signal</keyword>
<proteinExistence type="predicted"/>